<name>A0A067KCP5_JATCU</name>
<reference evidence="3 4" key="1">
    <citation type="journal article" date="2014" name="PLoS ONE">
        <title>Global Analysis of Gene Expression Profiles in Physic Nut (Jatropha curcas L.) Seedlings Exposed to Salt Stress.</title>
        <authorList>
            <person name="Zhang L."/>
            <person name="Zhang C."/>
            <person name="Wu P."/>
            <person name="Chen Y."/>
            <person name="Li M."/>
            <person name="Jiang H."/>
            <person name="Wu G."/>
        </authorList>
    </citation>
    <scope>NUCLEOTIDE SEQUENCE [LARGE SCALE GENOMIC DNA]</scope>
    <source>
        <strain evidence="4">cv. GZQX0401</strain>
        <tissue evidence="3">Young leaves</tissue>
    </source>
</reference>
<dbReference type="Proteomes" id="UP000027138">
    <property type="component" value="Unassembled WGS sequence"/>
</dbReference>
<dbReference type="InterPro" id="IPR032675">
    <property type="entry name" value="LRR_dom_sf"/>
</dbReference>
<proteinExistence type="predicted"/>
<evidence type="ECO:0000313" key="4">
    <source>
        <dbReference type="Proteomes" id="UP000027138"/>
    </source>
</evidence>
<dbReference type="InterPro" id="IPR055414">
    <property type="entry name" value="LRR_R13L4/SHOC2-like"/>
</dbReference>
<protein>
    <recommendedName>
        <fullName evidence="2">Disease resistance R13L4/SHOC-2-like LRR domain-containing protein</fullName>
    </recommendedName>
</protein>
<feature type="domain" description="Disease resistance R13L4/SHOC-2-like LRR" evidence="2">
    <location>
        <begin position="167"/>
        <end position="473"/>
    </location>
</feature>
<dbReference type="PANTHER" id="PTHR47186">
    <property type="entry name" value="LEUCINE-RICH REPEAT-CONTAINING PROTEIN 57"/>
    <property type="match status" value="1"/>
</dbReference>
<dbReference type="Gene3D" id="3.80.10.10">
    <property type="entry name" value="Ribonuclease Inhibitor"/>
    <property type="match status" value="2"/>
</dbReference>
<dbReference type="Pfam" id="PF23598">
    <property type="entry name" value="LRR_14"/>
    <property type="match status" value="1"/>
</dbReference>
<sequence length="499" mass="56598">MNKIGKSCSAYLISMYESLPDYLMSCLDYCAIVTKRYPVVKDKIVRLLLAESLILEIEGEIIDNTAKNIIEELIDLGVVQEKNSWHEMEVPELYSKLCLVEVDEMEFFAKAVNLPVRAVIEDDGKDIPPDFRTLQIRSLFLITADRRSSSFASTPGLSPAYLATICKLKRLLVLDLDGKLERLPEEVCNLVHLRYLGLYWSYLDELPHTLGNLQNLQTLDISGCGQLMDELPMQVLNIQQLRHLIMSKTINDREIRVSSGIRTLKNLHTLDGVYAGGGIANELGSLTQLQRLSVRRVSEDHASELFAAITKMENLVSLSLQAEGHRRSLLPELESFSPPTFIQGLTLLGGLVEIPIWLASMDNLTMLSLCYSNLLENPTPALQYLPKLKLLYIGDAYKVKCIGKEFCKAGGFPKLETLVFSSERFLVEWTEIVNGAFPSLRHLEFHNCMNLSFLPEGLQNISTLEELILFNTHKDLRRRLLGEENYKIKHISEVKIWPR</sequence>
<dbReference type="SUPFAM" id="SSF52058">
    <property type="entry name" value="L domain-like"/>
    <property type="match status" value="1"/>
</dbReference>
<accession>A0A067KCP5</accession>
<evidence type="ECO:0000256" key="1">
    <source>
        <dbReference type="ARBA" id="ARBA00022737"/>
    </source>
</evidence>
<dbReference type="PANTHER" id="PTHR47186:SF12">
    <property type="entry name" value="NB-ARC DOMAIN-CONTAINING PROTEIN"/>
    <property type="match status" value="1"/>
</dbReference>
<dbReference type="EMBL" id="KK914570">
    <property type="protein sequence ID" value="KDP32758.1"/>
    <property type="molecule type" value="Genomic_DNA"/>
</dbReference>
<dbReference type="OrthoDB" id="850200at2759"/>
<keyword evidence="4" id="KW-1185">Reference proteome</keyword>
<organism evidence="3 4">
    <name type="scientific">Jatropha curcas</name>
    <name type="common">Barbados nut</name>
    <dbReference type="NCBI Taxonomy" id="180498"/>
    <lineage>
        <taxon>Eukaryota</taxon>
        <taxon>Viridiplantae</taxon>
        <taxon>Streptophyta</taxon>
        <taxon>Embryophyta</taxon>
        <taxon>Tracheophyta</taxon>
        <taxon>Spermatophyta</taxon>
        <taxon>Magnoliopsida</taxon>
        <taxon>eudicotyledons</taxon>
        <taxon>Gunneridae</taxon>
        <taxon>Pentapetalae</taxon>
        <taxon>rosids</taxon>
        <taxon>fabids</taxon>
        <taxon>Malpighiales</taxon>
        <taxon>Euphorbiaceae</taxon>
        <taxon>Crotonoideae</taxon>
        <taxon>Jatropheae</taxon>
        <taxon>Jatropha</taxon>
    </lineage>
</organism>
<evidence type="ECO:0000313" key="3">
    <source>
        <dbReference type="EMBL" id="KDP32758.1"/>
    </source>
</evidence>
<evidence type="ECO:0000259" key="2">
    <source>
        <dbReference type="Pfam" id="PF23598"/>
    </source>
</evidence>
<keyword evidence="1" id="KW-0677">Repeat</keyword>
<gene>
    <name evidence="3" type="ORF">JCGZ_12050</name>
</gene>
<dbReference type="AlphaFoldDB" id="A0A067KCP5"/>